<proteinExistence type="predicted"/>
<dbReference type="AlphaFoldDB" id="A0A8J5WKD8"/>
<comment type="caution">
    <text evidence="1">The sequence shown here is derived from an EMBL/GenBank/DDBJ whole genome shotgun (WGS) entry which is preliminary data.</text>
</comment>
<reference evidence="1" key="1">
    <citation type="journal article" date="2021" name="bioRxiv">
        <title>Whole Genome Assembly and Annotation of Northern Wild Rice, Zizania palustris L., Supports a Whole Genome Duplication in the Zizania Genus.</title>
        <authorList>
            <person name="Haas M."/>
            <person name="Kono T."/>
            <person name="Macchietto M."/>
            <person name="Millas R."/>
            <person name="McGilp L."/>
            <person name="Shao M."/>
            <person name="Duquette J."/>
            <person name="Hirsch C.N."/>
            <person name="Kimball J."/>
        </authorList>
    </citation>
    <scope>NUCLEOTIDE SEQUENCE</scope>
    <source>
        <tissue evidence="1">Fresh leaf tissue</tissue>
    </source>
</reference>
<name>A0A8J5WKD8_ZIZPA</name>
<evidence type="ECO:0000313" key="2">
    <source>
        <dbReference type="Proteomes" id="UP000729402"/>
    </source>
</evidence>
<dbReference type="Proteomes" id="UP000729402">
    <property type="component" value="Unassembled WGS sequence"/>
</dbReference>
<reference evidence="1" key="2">
    <citation type="submission" date="2021-02" db="EMBL/GenBank/DDBJ databases">
        <authorList>
            <person name="Kimball J.A."/>
            <person name="Haas M.W."/>
            <person name="Macchietto M."/>
            <person name="Kono T."/>
            <person name="Duquette J."/>
            <person name="Shao M."/>
        </authorList>
    </citation>
    <scope>NUCLEOTIDE SEQUENCE</scope>
    <source>
        <tissue evidence="1">Fresh leaf tissue</tissue>
    </source>
</reference>
<organism evidence="1 2">
    <name type="scientific">Zizania palustris</name>
    <name type="common">Northern wild rice</name>
    <dbReference type="NCBI Taxonomy" id="103762"/>
    <lineage>
        <taxon>Eukaryota</taxon>
        <taxon>Viridiplantae</taxon>
        <taxon>Streptophyta</taxon>
        <taxon>Embryophyta</taxon>
        <taxon>Tracheophyta</taxon>
        <taxon>Spermatophyta</taxon>
        <taxon>Magnoliopsida</taxon>
        <taxon>Liliopsida</taxon>
        <taxon>Poales</taxon>
        <taxon>Poaceae</taxon>
        <taxon>BOP clade</taxon>
        <taxon>Oryzoideae</taxon>
        <taxon>Oryzeae</taxon>
        <taxon>Zizaniinae</taxon>
        <taxon>Zizania</taxon>
    </lineage>
</organism>
<dbReference type="EMBL" id="JAAALK010000080">
    <property type="protein sequence ID" value="KAG8093278.1"/>
    <property type="molecule type" value="Genomic_DNA"/>
</dbReference>
<keyword evidence="2" id="KW-1185">Reference proteome</keyword>
<gene>
    <name evidence="1" type="ORF">GUJ93_ZPchr0012g19762</name>
</gene>
<evidence type="ECO:0000313" key="1">
    <source>
        <dbReference type="EMBL" id="KAG8093278.1"/>
    </source>
</evidence>
<protein>
    <submittedName>
        <fullName evidence="1">Uncharacterized protein</fullName>
    </submittedName>
</protein>
<sequence>MWRLKTLPGANKTSCQFPEQEAAWRLSVCIGGYAAAAAAADQLHVCRHMPLSTFSEAAIPKACSGSRLREPSLLYQSTCGACPPARFLPRAVAPPARRSGPAFSRVVTVFTFLK</sequence>
<accession>A0A8J5WKD8</accession>